<protein>
    <recommendedName>
        <fullName evidence="3">Acyl carrier protein</fullName>
    </recommendedName>
</protein>
<evidence type="ECO:0000313" key="1">
    <source>
        <dbReference type="EMBL" id="MBW3096483.1"/>
    </source>
</evidence>
<gene>
    <name evidence="1" type="ORF">KY465_04250</name>
</gene>
<dbReference type="RefSeq" id="WP_219200185.1">
    <property type="nucleotide sequence ID" value="NZ_JAHWQX010000001.1"/>
</dbReference>
<reference evidence="1" key="1">
    <citation type="submission" date="2021-07" db="EMBL/GenBank/DDBJ databases">
        <title>Pseudohoeflea marina sp. nov. a polyhydroxyalcanoate-producing bacterium.</title>
        <authorList>
            <person name="Zheng W."/>
            <person name="Yu S."/>
            <person name="Huang Y."/>
        </authorList>
    </citation>
    <scope>NUCLEOTIDE SEQUENCE</scope>
    <source>
        <strain evidence="1">DP4N28-3</strain>
    </source>
</reference>
<evidence type="ECO:0008006" key="3">
    <source>
        <dbReference type="Google" id="ProtNLM"/>
    </source>
</evidence>
<keyword evidence="2" id="KW-1185">Reference proteome</keyword>
<comment type="caution">
    <text evidence="1">The sequence shown here is derived from an EMBL/GenBank/DDBJ whole genome shotgun (WGS) entry which is preliminary data.</text>
</comment>
<sequence>MTNDEAAAIVQAVIASVLDTDANGIDQDTPLIGGQAQIDSIKLVEVCLALEDRAEQLGFEFDWTSEATLSRSRSMFRSVGALAEVFAKQAGGGK</sequence>
<organism evidence="1 2">
    <name type="scientific">Pseudohoeflea coraliihabitans</name>
    <dbReference type="NCBI Taxonomy" id="2860393"/>
    <lineage>
        <taxon>Bacteria</taxon>
        <taxon>Pseudomonadati</taxon>
        <taxon>Pseudomonadota</taxon>
        <taxon>Alphaproteobacteria</taxon>
        <taxon>Hyphomicrobiales</taxon>
        <taxon>Rhizobiaceae</taxon>
        <taxon>Pseudohoeflea</taxon>
    </lineage>
</organism>
<dbReference type="EMBL" id="JAHWQX010000001">
    <property type="protein sequence ID" value="MBW3096483.1"/>
    <property type="molecule type" value="Genomic_DNA"/>
</dbReference>
<proteinExistence type="predicted"/>
<name>A0ABS6WLE6_9HYPH</name>
<accession>A0ABS6WLE6</accession>
<dbReference type="Proteomes" id="UP001430804">
    <property type="component" value="Unassembled WGS sequence"/>
</dbReference>
<evidence type="ECO:0000313" key="2">
    <source>
        <dbReference type="Proteomes" id="UP001430804"/>
    </source>
</evidence>